<dbReference type="Gene3D" id="3.40.640.10">
    <property type="entry name" value="Type I PLP-dependent aspartate aminotransferase-like (Major domain)"/>
    <property type="match status" value="1"/>
</dbReference>
<keyword evidence="3 4" id="KW-0501">Molybdenum cofactor biosynthesis</keyword>
<keyword evidence="1 4" id="KW-0808">Transferase</keyword>
<dbReference type="EMBL" id="CANHGI010000006">
    <property type="protein sequence ID" value="CAI5454946.1"/>
    <property type="molecule type" value="Genomic_DNA"/>
</dbReference>
<feature type="active site" evidence="4">
    <location>
        <position position="367"/>
    </location>
</feature>
<comment type="caution">
    <text evidence="6">The sequence shown here is derived from an EMBL/GenBank/DDBJ whole genome shotgun (WGS) entry which is preliminary data.</text>
</comment>
<dbReference type="GO" id="GO:0006777">
    <property type="term" value="P:Mo-molybdopterin cofactor biosynthetic process"/>
    <property type="evidence" value="ECO:0007669"/>
    <property type="project" value="UniProtKB-UniRule"/>
</dbReference>
<dbReference type="GO" id="GO:0008265">
    <property type="term" value="F:molybdenum cofactor sulfurtransferase activity"/>
    <property type="evidence" value="ECO:0007669"/>
    <property type="project" value="UniProtKB-UniRule"/>
</dbReference>
<dbReference type="InterPro" id="IPR015421">
    <property type="entry name" value="PyrdxlP-dep_Trfase_major"/>
</dbReference>
<dbReference type="InterPro" id="IPR015422">
    <property type="entry name" value="PyrdxlP-dep_Trfase_small"/>
</dbReference>
<evidence type="ECO:0000256" key="1">
    <source>
        <dbReference type="ARBA" id="ARBA00022679"/>
    </source>
</evidence>
<evidence type="ECO:0000313" key="7">
    <source>
        <dbReference type="Proteomes" id="UP001152747"/>
    </source>
</evidence>
<organism evidence="6 7">
    <name type="scientific">Caenorhabditis angaria</name>
    <dbReference type="NCBI Taxonomy" id="860376"/>
    <lineage>
        <taxon>Eukaryota</taxon>
        <taxon>Metazoa</taxon>
        <taxon>Ecdysozoa</taxon>
        <taxon>Nematoda</taxon>
        <taxon>Chromadorea</taxon>
        <taxon>Rhabditida</taxon>
        <taxon>Rhabditina</taxon>
        <taxon>Rhabditomorpha</taxon>
        <taxon>Rhabditoidea</taxon>
        <taxon>Rhabditidae</taxon>
        <taxon>Peloderinae</taxon>
        <taxon>Caenorhabditis</taxon>
    </lineage>
</organism>
<keyword evidence="7" id="KW-1185">Reference proteome</keyword>
<protein>
    <recommendedName>
        <fullName evidence="4">Molybdenum cofactor sulfurase</fullName>
        <shortName evidence="4">MCS</shortName>
        <shortName evidence="4">MOS</shortName>
        <shortName evidence="4">MoCo sulfurase</shortName>
        <ecNumber evidence="4">2.8.1.9</ecNumber>
    </recommendedName>
    <alternativeName>
        <fullName evidence="4">Molybdenum cofactor sulfurtransferase</fullName>
    </alternativeName>
</protein>
<dbReference type="Pfam" id="PF03473">
    <property type="entry name" value="MOSC"/>
    <property type="match status" value="1"/>
</dbReference>
<dbReference type="SUPFAM" id="SSF141673">
    <property type="entry name" value="MOSC N-terminal domain-like"/>
    <property type="match status" value="1"/>
</dbReference>
<dbReference type="PROSITE" id="PS51340">
    <property type="entry name" value="MOSC"/>
    <property type="match status" value="1"/>
</dbReference>
<proteinExistence type="inferred from homology"/>
<dbReference type="InterPro" id="IPR011037">
    <property type="entry name" value="Pyrv_Knase-like_insert_dom_sf"/>
</dbReference>
<dbReference type="InterPro" id="IPR005303">
    <property type="entry name" value="MOCOS_middle"/>
</dbReference>
<dbReference type="HAMAP" id="MF_03050">
    <property type="entry name" value="MOCOS"/>
    <property type="match status" value="1"/>
</dbReference>
<dbReference type="InterPro" id="IPR015424">
    <property type="entry name" value="PyrdxlP-dep_Trfase"/>
</dbReference>
<evidence type="ECO:0000259" key="5">
    <source>
        <dbReference type="PROSITE" id="PS51340"/>
    </source>
</evidence>
<evidence type="ECO:0000256" key="4">
    <source>
        <dbReference type="HAMAP-Rule" id="MF_03050"/>
    </source>
</evidence>
<feature type="domain" description="MOSC" evidence="5">
    <location>
        <begin position="562"/>
        <end position="706"/>
    </location>
</feature>
<feature type="modified residue" description="N6-(pyridoxal phosphate)lysine" evidence="4">
    <location>
        <position position="207"/>
    </location>
</feature>
<dbReference type="EC" id="2.8.1.9" evidence="4"/>
<comment type="cofactor">
    <cofactor evidence="4">
        <name>pyridoxal 5'-phosphate</name>
        <dbReference type="ChEBI" id="CHEBI:597326"/>
    </cofactor>
</comment>
<dbReference type="SUPFAM" id="SSF50800">
    <property type="entry name" value="PK beta-barrel domain-like"/>
    <property type="match status" value="1"/>
</dbReference>
<dbReference type="PANTHER" id="PTHR14237:SF80">
    <property type="entry name" value="MOLYBDENUM COFACTOR SULFURASE"/>
    <property type="match status" value="1"/>
</dbReference>
<dbReference type="GO" id="GO:0030151">
    <property type="term" value="F:molybdenum ion binding"/>
    <property type="evidence" value="ECO:0007669"/>
    <property type="project" value="UniProtKB-UniRule"/>
</dbReference>
<sequence>MPYLDNAGAALPSKRQLDELSKFRNDMILANPHSRHSTALKTKQLMNSARLRVLQYFNASSDDYFVVFTYNTTHSLKIVAENFKFTRTKTEEVSEISNILYENQSQFAYLYDSHHSVIGLRNFVKNRVDSISCVSENAFENIPNTSNSLFVLTAMSNFCGKKYDLDNIAKLQEKGWSVCLDAASLVSTAPLDLKKYRPNFVALSFYKMFGYPTGVGALIIRKNSEQMIPKNSFAGGTVQSVEEDSFYFISKDLEDAYEEGTMNFHGIAAIQHGFDEIERCGGIKNIQNKTYSIAKQMFKMLSTKVHENGKQVVEIYSQNSSEFGTQDEQGAIITFNIKRPDGGYYGYNEVEKICAIFGIEIRTGCFCNIGACRKYLGISHEMIQNNQRQGKRCGDEMDLIDGKPTGAVRISFGRQSEEDDILVVENMIDNCFVGSMAQFSQVSTSLKIHNYSPEVVRLCAFPIKSCASETKDSFNLTERGFEYDRDFMIVQSGITLSLKTHPELCRISATISEDKSMLEIKAFGEMLEYPLKYSNNSEQERFVCRNKISTISCDEKTNKWLDNVLDMQNCQLVRVTNDSFKSFVNESPFLLINEASVHILSQIINIPTSEIITRFRSNIVVRGMPPFIEDTAKHLSIEGINFEVVDKCLRCEMICIDPDTGVKDPSLILALRNFRKNQKLTFGIYIRQTSFQQGTSINIGDMVQFN</sequence>
<evidence type="ECO:0000256" key="2">
    <source>
        <dbReference type="ARBA" id="ARBA00022898"/>
    </source>
</evidence>
<accession>A0A9P1N8E7</accession>
<comment type="catalytic activity">
    <reaction evidence="4">
        <text>Mo-molybdopterin + L-cysteine + AH2 = thio-Mo-molybdopterin + L-alanine + A + H2O</text>
        <dbReference type="Rhea" id="RHEA:42636"/>
        <dbReference type="ChEBI" id="CHEBI:13193"/>
        <dbReference type="ChEBI" id="CHEBI:15377"/>
        <dbReference type="ChEBI" id="CHEBI:17499"/>
        <dbReference type="ChEBI" id="CHEBI:35235"/>
        <dbReference type="ChEBI" id="CHEBI:57972"/>
        <dbReference type="ChEBI" id="CHEBI:71302"/>
        <dbReference type="ChEBI" id="CHEBI:82685"/>
        <dbReference type="EC" id="2.8.1.9"/>
    </reaction>
</comment>
<gene>
    <name evidence="6" type="ORF">CAMP_LOCUS17583</name>
</gene>
<dbReference type="InterPro" id="IPR005302">
    <property type="entry name" value="MoCF_Sase_C"/>
</dbReference>
<comment type="function">
    <text evidence="4">Sulfurates the molybdenum cofactor. Sulfation of molybdenum is essential for xanthine dehydrogenase (XDH) and aldehyde oxidase (ADO) enzymes in which molybdenum cofactor is liganded by 1 oxygen and 1 sulfur atom in active form.</text>
</comment>
<comment type="similarity">
    <text evidence="4">Belongs to the class-V pyridoxal-phosphate-dependent aminotransferase family. MOCOS subfamily.</text>
</comment>
<dbReference type="PANTHER" id="PTHR14237">
    <property type="entry name" value="MOLYBDOPTERIN COFACTOR SULFURASE MOSC"/>
    <property type="match status" value="1"/>
</dbReference>
<dbReference type="AlphaFoldDB" id="A0A9P1N8E7"/>
<dbReference type="InterPro" id="IPR000192">
    <property type="entry name" value="Aminotrans_V_dom"/>
</dbReference>
<dbReference type="OrthoDB" id="420046at2759"/>
<dbReference type="GO" id="GO:0016829">
    <property type="term" value="F:lyase activity"/>
    <property type="evidence" value="ECO:0007669"/>
    <property type="project" value="UniProtKB-UniRule"/>
</dbReference>
<dbReference type="Pfam" id="PF00266">
    <property type="entry name" value="Aminotran_5"/>
    <property type="match status" value="1"/>
</dbReference>
<reference evidence="6" key="1">
    <citation type="submission" date="2022-11" db="EMBL/GenBank/DDBJ databases">
        <authorList>
            <person name="Kikuchi T."/>
        </authorList>
    </citation>
    <scope>NUCLEOTIDE SEQUENCE</scope>
    <source>
        <strain evidence="6">PS1010</strain>
    </source>
</reference>
<evidence type="ECO:0000313" key="6">
    <source>
        <dbReference type="EMBL" id="CAI5454946.1"/>
    </source>
</evidence>
<name>A0A9P1N8E7_9PELO</name>
<dbReference type="InterPro" id="IPR028886">
    <property type="entry name" value="MoCo_sulfurase"/>
</dbReference>
<dbReference type="SUPFAM" id="SSF53383">
    <property type="entry name" value="PLP-dependent transferases"/>
    <property type="match status" value="1"/>
</dbReference>
<evidence type="ECO:0000256" key="3">
    <source>
        <dbReference type="ARBA" id="ARBA00023150"/>
    </source>
</evidence>
<keyword evidence="2 4" id="KW-0663">Pyridoxal phosphate</keyword>
<dbReference type="Proteomes" id="UP001152747">
    <property type="component" value="Unassembled WGS sequence"/>
</dbReference>
<dbReference type="GO" id="GO:0030170">
    <property type="term" value="F:pyridoxal phosphate binding"/>
    <property type="evidence" value="ECO:0007669"/>
    <property type="project" value="UniProtKB-UniRule"/>
</dbReference>
<dbReference type="Gene3D" id="3.90.1150.10">
    <property type="entry name" value="Aspartate Aminotransferase, domain 1"/>
    <property type="match status" value="1"/>
</dbReference>
<dbReference type="Pfam" id="PF03476">
    <property type="entry name" value="MOSC_N"/>
    <property type="match status" value="1"/>
</dbReference>